<protein>
    <recommendedName>
        <fullName evidence="8">tRNA(Ile)-lysidine synthase</fullName>
        <ecNumber evidence="8">6.3.4.19</ecNumber>
    </recommendedName>
    <alternativeName>
        <fullName evidence="8">tRNA(Ile)-2-lysyl-cytidine synthase</fullName>
    </alternativeName>
    <alternativeName>
        <fullName evidence="8">tRNA(Ile)-lysidine synthetase</fullName>
    </alternativeName>
</protein>
<evidence type="ECO:0000313" key="10">
    <source>
        <dbReference type="EMBL" id="ATY83647.1"/>
    </source>
</evidence>
<evidence type="ECO:0000313" key="11">
    <source>
        <dbReference type="Proteomes" id="UP000231932"/>
    </source>
</evidence>
<dbReference type="GO" id="GO:0006400">
    <property type="term" value="P:tRNA modification"/>
    <property type="evidence" value="ECO:0007669"/>
    <property type="project" value="UniProtKB-UniRule"/>
</dbReference>
<evidence type="ECO:0000256" key="6">
    <source>
        <dbReference type="ARBA" id="ARBA00022840"/>
    </source>
</evidence>
<dbReference type="EC" id="6.3.4.19" evidence="8"/>
<keyword evidence="2 8" id="KW-0963">Cytoplasm</keyword>
<dbReference type="PANTHER" id="PTHR43033:SF1">
    <property type="entry name" value="TRNA(ILE)-LYSIDINE SYNTHASE-RELATED"/>
    <property type="match status" value="1"/>
</dbReference>
<keyword evidence="11" id="KW-1185">Reference proteome</keyword>
<proteinExistence type="inferred from homology"/>
<reference evidence="11" key="1">
    <citation type="submission" date="2017-11" db="EMBL/GenBank/DDBJ databases">
        <title>Complete Genome Sequence of Kyrpidia sp. Strain EA-1, a thermophilic, hydrogen-oxidizing Bacterium, isolated from the Azores.</title>
        <authorList>
            <person name="Reiner J.E."/>
            <person name="Lapp C.J."/>
            <person name="Bunk B."/>
            <person name="Gescher J."/>
        </authorList>
    </citation>
    <scope>NUCLEOTIDE SEQUENCE [LARGE SCALE GENOMIC DNA]</scope>
    <source>
        <strain evidence="11">EA-1</strain>
    </source>
</reference>
<dbReference type="SUPFAM" id="SSF82829">
    <property type="entry name" value="MesJ substrate recognition domain-like"/>
    <property type="match status" value="1"/>
</dbReference>
<dbReference type="Pfam" id="PF11734">
    <property type="entry name" value="TilS_C"/>
    <property type="match status" value="1"/>
</dbReference>
<dbReference type="GO" id="GO:0032267">
    <property type="term" value="F:tRNA(Ile)-lysidine synthase activity"/>
    <property type="evidence" value="ECO:0007669"/>
    <property type="project" value="UniProtKB-EC"/>
</dbReference>
<dbReference type="SUPFAM" id="SSF52402">
    <property type="entry name" value="Adenine nucleotide alpha hydrolases-like"/>
    <property type="match status" value="1"/>
</dbReference>
<dbReference type="HAMAP" id="MF_01161">
    <property type="entry name" value="tRNA_Ile_lys_synt"/>
    <property type="match status" value="1"/>
</dbReference>
<dbReference type="SUPFAM" id="SSF56037">
    <property type="entry name" value="PheT/TilS domain"/>
    <property type="match status" value="1"/>
</dbReference>
<evidence type="ECO:0000259" key="9">
    <source>
        <dbReference type="SMART" id="SM00977"/>
    </source>
</evidence>
<evidence type="ECO:0000256" key="5">
    <source>
        <dbReference type="ARBA" id="ARBA00022741"/>
    </source>
</evidence>
<evidence type="ECO:0000256" key="4">
    <source>
        <dbReference type="ARBA" id="ARBA00022694"/>
    </source>
</evidence>
<dbReference type="PANTHER" id="PTHR43033">
    <property type="entry name" value="TRNA(ILE)-LYSIDINE SYNTHASE-RELATED"/>
    <property type="match status" value="1"/>
</dbReference>
<name>A0A2K8N3Z1_9BACL</name>
<dbReference type="InterPro" id="IPR011063">
    <property type="entry name" value="TilS/TtcA_N"/>
</dbReference>
<evidence type="ECO:0000256" key="1">
    <source>
        <dbReference type="ARBA" id="ARBA00004496"/>
    </source>
</evidence>
<dbReference type="AlphaFoldDB" id="A0A2K8N3Z1"/>
<dbReference type="GO" id="GO:0005737">
    <property type="term" value="C:cytoplasm"/>
    <property type="evidence" value="ECO:0007669"/>
    <property type="project" value="UniProtKB-SubCell"/>
</dbReference>
<comment type="similarity">
    <text evidence="8">Belongs to the tRNA(Ile)-lysidine synthase family.</text>
</comment>
<dbReference type="Gene3D" id="3.30.465.60">
    <property type="match status" value="1"/>
</dbReference>
<dbReference type="Pfam" id="PF09179">
    <property type="entry name" value="TilS"/>
    <property type="match status" value="1"/>
</dbReference>
<dbReference type="KEGG" id="kyr:CVV65_00505"/>
<keyword evidence="6 8" id="KW-0067">ATP-binding</keyword>
<dbReference type="OrthoDB" id="9807403at2"/>
<dbReference type="EMBL" id="CP024955">
    <property type="protein sequence ID" value="ATY83647.1"/>
    <property type="molecule type" value="Genomic_DNA"/>
</dbReference>
<feature type="binding site" evidence="8">
    <location>
        <begin position="26"/>
        <end position="31"/>
    </location>
    <ligand>
        <name>ATP</name>
        <dbReference type="ChEBI" id="CHEBI:30616"/>
    </ligand>
</feature>
<comment type="domain">
    <text evidence="8">The N-terminal region contains the highly conserved SGGXDS motif, predicted to be a P-loop motif involved in ATP binding.</text>
</comment>
<comment type="function">
    <text evidence="8">Ligates lysine onto the cytidine present at position 34 of the AUA codon-specific tRNA(Ile) that contains the anticodon CAU, in an ATP-dependent manner. Cytidine is converted to lysidine, thus changing the amino acid specificity of the tRNA from methionine to isoleucine.</text>
</comment>
<dbReference type="CDD" id="cd01992">
    <property type="entry name" value="TilS_N"/>
    <property type="match status" value="1"/>
</dbReference>
<dbReference type="Gene3D" id="3.40.50.620">
    <property type="entry name" value="HUPs"/>
    <property type="match status" value="1"/>
</dbReference>
<keyword evidence="5 8" id="KW-0547">Nucleotide-binding</keyword>
<dbReference type="SMART" id="SM00977">
    <property type="entry name" value="TilS_C"/>
    <property type="match status" value="1"/>
</dbReference>
<organism evidence="10 11">
    <name type="scientific">Kyrpidia spormannii</name>
    <dbReference type="NCBI Taxonomy" id="2055160"/>
    <lineage>
        <taxon>Bacteria</taxon>
        <taxon>Bacillati</taxon>
        <taxon>Bacillota</taxon>
        <taxon>Bacilli</taxon>
        <taxon>Bacillales</taxon>
        <taxon>Alicyclobacillaceae</taxon>
        <taxon>Kyrpidia</taxon>
    </lineage>
</organism>
<evidence type="ECO:0000256" key="7">
    <source>
        <dbReference type="ARBA" id="ARBA00048539"/>
    </source>
</evidence>
<dbReference type="NCBIfam" id="TIGR02432">
    <property type="entry name" value="lysidine_TilS_N"/>
    <property type="match status" value="1"/>
</dbReference>
<dbReference type="Proteomes" id="UP000231932">
    <property type="component" value="Chromosome"/>
</dbReference>
<dbReference type="InterPro" id="IPR012796">
    <property type="entry name" value="Lysidine-tRNA-synth_C"/>
</dbReference>
<keyword evidence="4 8" id="KW-0819">tRNA processing</keyword>
<dbReference type="InterPro" id="IPR012094">
    <property type="entry name" value="tRNA_Ile_lys_synt"/>
</dbReference>
<sequence length="498" mass="56139">MIDKLIDWFDRHRELPTLRRVVVAVSGGVDSMVAMDLIGQLSGALGFSVVVCHVDHRMRPESEDEQRFVEAEAVRRGLTFHGVAVDVPGRIRETGESPQAAARALRYEALTQCARAAGAEAVVLAHHQDDQAETVLLRLLRGASPTGLGGMNEVRRSGDLWWLRPFLKVTKAELVAYAADHGIPYREDPSNWSTKYLRNKIRLQLIPLLETDYQPRVKDHLARLAQMIQEDEAVLTSMALEARDRCVRVGSGNYRIDIPRFSDLPAALQRRVLTLILDYPSERLPGWGAIQVEALRNLALHGRSGSELRLSGGWRARRVYDELVFDRFGEEGRPIGVGPLGASPIPLSVPGRTSCPILGVTIDATVVSRQEWELRARAEAANDPGVGPSTPAVADFDWERMEGRPLFIRSRLPGDRFAPFGLAGTKKIKDVWIDDKVPRELRDRWPLLAAGREILWIIGWRRSAHWPVTKDTQRILHVEATWTNEEIREWVHRRTRKN</sequence>
<dbReference type="GO" id="GO:0005524">
    <property type="term" value="F:ATP binding"/>
    <property type="evidence" value="ECO:0007669"/>
    <property type="project" value="UniProtKB-UniRule"/>
</dbReference>
<accession>A0A2K8N3Z1</accession>
<dbReference type="RefSeq" id="WP_100666507.1">
    <property type="nucleotide sequence ID" value="NZ_CP024955.1"/>
</dbReference>
<evidence type="ECO:0000256" key="2">
    <source>
        <dbReference type="ARBA" id="ARBA00022490"/>
    </source>
</evidence>
<evidence type="ECO:0000256" key="8">
    <source>
        <dbReference type="HAMAP-Rule" id="MF_01161"/>
    </source>
</evidence>
<evidence type="ECO:0000256" key="3">
    <source>
        <dbReference type="ARBA" id="ARBA00022598"/>
    </source>
</evidence>
<comment type="subcellular location">
    <subcellularLocation>
        <location evidence="1 8">Cytoplasm</location>
    </subcellularLocation>
</comment>
<dbReference type="InterPro" id="IPR014729">
    <property type="entry name" value="Rossmann-like_a/b/a_fold"/>
</dbReference>
<feature type="domain" description="Lysidine-tRNA(Ile) synthetase C-terminal" evidence="9">
    <location>
        <begin position="406"/>
        <end position="478"/>
    </location>
</feature>
<gene>
    <name evidence="8 10" type="primary">tilS</name>
    <name evidence="10" type="ORF">CVV65_00505</name>
</gene>
<dbReference type="Pfam" id="PF01171">
    <property type="entry name" value="ATP_bind_3"/>
    <property type="match status" value="1"/>
</dbReference>
<dbReference type="InterPro" id="IPR012795">
    <property type="entry name" value="tRNA_Ile_lys_synt_N"/>
</dbReference>
<keyword evidence="3 8" id="KW-0436">Ligase</keyword>
<dbReference type="InterPro" id="IPR015262">
    <property type="entry name" value="tRNA_Ile_lys_synt_subst-bd"/>
</dbReference>
<comment type="catalytic activity">
    <reaction evidence="7 8">
        <text>cytidine(34) in tRNA(Ile2) + L-lysine + ATP = lysidine(34) in tRNA(Ile2) + AMP + diphosphate + H(+)</text>
        <dbReference type="Rhea" id="RHEA:43744"/>
        <dbReference type="Rhea" id="RHEA-COMP:10625"/>
        <dbReference type="Rhea" id="RHEA-COMP:10670"/>
        <dbReference type="ChEBI" id="CHEBI:15378"/>
        <dbReference type="ChEBI" id="CHEBI:30616"/>
        <dbReference type="ChEBI" id="CHEBI:32551"/>
        <dbReference type="ChEBI" id="CHEBI:33019"/>
        <dbReference type="ChEBI" id="CHEBI:82748"/>
        <dbReference type="ChEBI" id="CHEBI:83665"/>
        <dbReference type="ChEBI" id="CHEBI:456215"/>
        <dbReference type="EC" id="6.3.4.19"/>
    </reaction>
</comment>
<dbReference type="NCBIfam" id="TIGR02433">
    <property type="entry name" value="lysidine_TilS_C"/>
    <property type="match status" value="1"/>
</dbReference>